<dbReference type="EMBL" id="BMVF01000004">
    <property type="protein sequence ID" value="GHD87449.1"/>
    <property type="molecule type" value="Genomic_DNA"/>
</dbReference>
<keyword evidence="2" id="KW-1185">Reference proteome</keyword>
<evidence type="ECO:0000313" key="2">
    <source>
        <dbReference type="Proteomes" id="UP000608955"/>
    </source>
</evidence>
<reference evidence="1" key="1">
    <citation type="journal article" date="2014" name="Int. J. Syst. Evol. Microbiol.">
        <title>Complete genome sequence of Corynebacterium casei LMG S-19264T (=DSM 44701T), isolated from a smear-ripened cheese.</title>
        <authorList>
            <consortium name="US DOE Joint Genome Institute (JGI-PGF)"/>
            <person name="Walter F."/>
            <person name="Albersmeier A."/>
            <person name="Kalinowski J."/>
            <person name="Ruckert C."/>
        </authorList>
    </citation>
    <scope>NUCLEOTIDE SEQUENCE</scope>
    <source>
        <strain evidence="1">JCM 4654</strain>
    </source>
</reference>
<protein>
    <submittedName>
        <fullName evidence="1">Uncharacterized protein</fullName>
    </submittedName>
</protein>
<comment type="caution">
    <text evidence="1">The sequence shown here is derived from an EMBL/GenBank/DDBJ whole genome shotgun (WGS) entry which is preliminary data.</text>
</comment>
<gene>
    <name evidence="1" type="ORF">GCM10010508_19620</name>
</gene>
<dbReference type="Proteomes" id="UP000608955">
    <property type="component" value="Unassembled WGS sequence"/>
</dbReference>
<sequence>MWRRGKRDDNPKRVRHLRRITRTRRARPVEPLPLELCDLCAVTFPREEAVRGYVPDSSAVHRTNGWFDGLRLITACCEEHFAVVRDRYRGRPFVQEELWAAKIDRALTSGTPVLTLTQLGCRTGLHEPEIRRAIAWHNEHLHQDLWP</sequence>
<name>A0A918Y306_9ACTN</name>
<evidence type="ECO:0000313" key="1">
    <source>
        <dbReference type="EMBL" id="GHD87449.1"/>
    </source>
</evidence>
<dbReference type="AlphaFoldDB" id="A0A918Y306"/>
<proteinExistence type="predicted"/>
<accession>A0A918Y306</accession>
<dbReference type="RefSeq" id="WP_308432706.1">
    <property type="nucleotide sequence ID" value="NZ_BMVF01000004.1"/>
</dbReference>
<organism evidence="1 2">
    <name type="scientific">Streptomyces naganishii JCM 4654</name>
    <dbReference type="NCBI Taxonomy" id="1306179"/>
    <lineage>
        <taxon>Bacteria</taxon>
        <taxon>Bacillati</taxon>
        <taxon>Actinomycetota</taxon>
        <taxon>Actinomycetes</taxon>
        <taxon>Kitasatosporales</taxon>
        <taxon>Streptomycetaceae</taxon>
        <taxon>Streptomyces</taxon>
    </lineage>
</organism>
<reference evidence="1" key="2">
    <citation type="submission" date="2020-09" db="EMBL/GenBank/DDBJ databases">
        <authorList>
            <person name="Sun Q."/>
            <person name="Ohkuma M."/>
        </authorList>
    </citation>
    <scope>NUCLEOTIDE SEQUENCE</scope>
    <source>
        <strain evidence="1">JCM 4654</strain>
    </source>
</reference>